<dbReference type="AlphaFoldDB" id="A0A250KJU0"/>
<dbReference type="Proteomes" id="UP000267517">
    <property type="component" value="Chromosome II"/>
</dbReference>
<gene>
    <name evidence="1" type="ORF">PMEL_200408</name>
</gene>
<reference evidence="1 2" key="1">
    <citation type="submission" date="2017-05" db="EMBL/GenBank/DDBJ databases">
        <title>whole genome sequence of Prevotella melaninogenica GAI 07411.</title>
        <authorList>
            <person name="Kondo Y."/>
            <person name="Hoshino T."/>
        </authorList>
    </citation>
    <scope>NUCLEOTIDE SEQUENCE [LARGE SCALE GENOMIC DNA]</scope>
    <source>
        <strain evidence="1 2">GAI 07411</strain>
    </source>
</reference>
<protein>
    <submittedName>
        <fullName evidence="1">Uncharacterized protein</fullName>
    </submittedName>
</protein>
<proteinExistence type="predicted"/>
<sequence>MELTPFLFLRFDFYLQYGGGEKKEVNIILGKKTSVDGVVLTPLTPFNSLTPRI</sequence>
<dbReference type="RefSeq" id="WP_172586784.1">
    <property type="nucleotide sequence ID" value="NZ_AP018050.1"/>
</dbReference>
<evidence type="ECO:0000313" key="1">
    <source>
        <dbReference type="EMBL" id="BBA29882.1"/>
    </source>
</evidence>
<dbReference type="EMBL" id="AP018050">
    <property type="protein sequence ID" value="BBA29882.1"/>
    <property type="molecule type" value="Genomic_DNA"/>
</dbReference>
<name>A0A250KJU0_9BACT</name>
<organism evidence="1 2">
    <name type="scientific">Prevotella melaninogenica</name>
    <dbReference type="NCBI Taxonomy" id="28132"/>
    <lineage>
        <taxon>Bacteria</taxon>
        <taxon>Pseudomonadati</taxon>
        <taxon>Bacteroidota</taxon>
        <taxon>Bacteroidia</taxon>
        <taxon>Bacteroidales</taxon>
        <taxon>Prevotellaceae</taxon>
        <taxon>Prevotella</taxon>
    </lineage>
</organism>
<evidence type="ECO:0000313" key="2">
    <source>
        <dbReference type="Proteomes" id="UP000267517"/>
    </source>
</evidence>
<accession>A0A250KJU0</accession>